<dbReference type="SMART" id="SM00184">
    <property type="entry name" value="RING"/>
    <property type="match status" value="1"/>
</dbReference>
<evidence type="ECO:0000313" key="12">
    <source>
        <dbReference type="Proteomes" id="UP000323386"/>
    </source>
</evidence>
<dbReference type="GO" id="GO:0016787">
    <property type="term" value="F:hydrolase activity"/>
    <property type="evidence" value="ECO:0007669"/>
    <property type="project" value="UniProtKB-KW"/>
</dbReference>
<dbReference type="InterPro" id="IPR027417">
    <property type="entry name" value="P-loop_NTPase"/>
</dbReference>
<feature type="compositionally biased region" description="Basic and acidic residues" evidence="8">
    <location>
        <begin position="1423"/>
        <end position="1433"/>
    </location>
</feature>
<dbReference type="EMBL" id="OOIP01000003">
    <property type="protein sequence ID" value="SPO36174.1"/>
    <property type="molecule type" value="Genomic_DNA"/>
</dbReference>
<feature type="compositionally biased region" description="Basic and acidic residues" evidence="8">
    <location>
        <begin position="167"/>
        <end position="181"/>
    </location>
</feature>
<feature type="region of interest" description="Disordered" evidence="8">
    <location>
        <begin position="657"/>
        <end position="714"/>
    </location>
</feature>
<feature type="compositionally biased region" description="Low complexity" evidence="8">
    <location>
        <begin position="1208"/>
        <end position="1220"/>
    </location>
</feature>
<dbReference type="InterPro" id="IPR049730">
    <property type="entry name" value="SNF2/RAD54-like_C"/>
</dbReference>
<gene>
    <name evidence="11" type="ORF">PSFLO_01645</name>
</gene>
<dbReference type="GO" id="GO:0008270">
    <property type="term" value="F:zinc ion binding"/>
    <property type="evidence" value="ECO:0007669"/>
    <property type="project" value="UniProtKB-KW"/>
</dbReference>
<evidence type="ECO:0000256" key="6">
    <source>
        <dbReference type="ARBA" id="ARBA00022840"/>
    </source>
</evidence>
<feature type="compositionally biased region" description="Low complexity" evidence="8">
    <location>
        <begin position="35"/>
        <end position="63"/>
    </location>
</feature>
<feature type="compositionally biased region" description="Basic residues" evidence="8">
    <location>
        <begin position="696"/>
        <end position="714"/>
    </location>
</feature>
<dbReference type="Gene3D" id="3.40.50.10810">
    <property type="entry name" value="Tandem AAA-ATPase domain"/>
    <property type="match status" value="1"/>
</dbReference>
<feature type="region of interest" description="Disordered" evidence="8">
    <location>
        <begin position="1383"/>
        <end position="1441"/>
    </location>
</feature>
<dbReference type="PANTHER" id="PTHR45865">
    <property type="entry name" value="E3 UBIQUITIN-PROTEIN LIGASE SHPRH FAMILY MEMBER"/>
    <property type="match status" value="1"/>
</dbReference>
<reference evidence="11 12" key="1">
    <citation type="submission" date="2018-03" db="EMBL/GenBank/DDBJ databases">
        <authorList>
            <person name="Guldener U."/>
        </authorList>
    </citation>
    <scope>NUCLEOTIDE SEQUENCE [LARGE SCALE GENOMIC DNA]</scope>
    <source>
        <strain evidence="11 12">DAOM196992</strain>
    </source>
</reference>
<sequence length="1893" mass="206130">MVDTRRSRRLAGPAPEAAAMAVPGSTAAGPVEAQASHSASPSGTPAPTPAAAAHTSSSASPAPLTRHAAVTGGATIILPENPIPLFDFYLELGDNPHLDSSAGPLNPTHKVFVPNAHAEIDAALSCWKRLEAYFATGDAAGSPLQQADGVKTEVQAGVGDAPVTRASARDRSSSTEAKSSDKAGTTTSRKRRTAAEDPVPPQQPLDSAGEQEAKTLALEVELFPVKRYLYDLGIVRYPESDKLELVFQVQAHAPSSLVERLESQRQRLQKALDSSFDFNKWFQKGPEDANWKLEREILRDECPTSCALGYIVPSAIGDAGHPLCHLEENLVTREWVTLYGEVTLREPIFPPDEPIIGAGAPHPWGRARMEKDAYATWWVDPLTGARIAEESPHKRAPPSRLPGDMLIEVGLAPEALHYGADGHADGFIESVQDLPANVAPNALTLSRSLKHLLPRVVDYADGFLEVNTAVKSLWDDTKSFYRLPPARTSLSTCKKLLAKEQPSPKKSPSRGNNYKRRKADVGLVQRNNGRKRIADPSHTTTELVTCEELEAEADEDDEAFLPLDTNIASLLEMCRPPRDGAMRAPPSEVIPTPLLPYQARCLAWMVDRETALDDEAELTYPGWLALKTKPVERVNALRRQMALDWKRKQADWEYQRRLAKHRQQEHEREQKAKAEEGEEVKPDPEQSDQGGSSDRKGKRAPPKRAPAKVKGKGKAKVIAASNEPAPMAVTEADVVLKEPFTDPVDVELFFDESTGIVSLRHFTCRRREPGGVLCESMGLGKTLESLALVASNPCPSIQGLTPAHRSRSASLVAGLGRGELKPLVSRATLVVCPAALIEQWLDEIRKHFRSRQTGTAPVPGQPGTTQPGVVRFSDDMFRWGRSDSRTAVRDWASANLVEPDIVVASYEDLASQLSLSQKTTDNGSGPRSPLLEVLWWRVMLDEAQIVAASPSKATAMVHELWRVNCWMVTGTPVAKGIKDLHGIFGFLDHDPLASPHKFKDLLERPFAEGEIEGIRRMRAVLPRYMWRHTKVHVQDEIALPPSNTEWLELELPEVERLFYEREVKRHRDLMARRAGRGLRDPGDIKFLVTLRQLLSHPQVAQQLGYGAGGKRLTFDQLFSSLCAKSDAELNALRKDAVLATLQLIWGQDFYEEERNKRRWTGGPPVLRGEEVCIALRRALKICQDACAERRARGVGDPEEDEGDEEHVGAAGADGSADLGLEQAAKKTNRGDQAYRPRGRGKRKSAGLDDDEEGGGHTAFRWSEALYWVKMLLQKHRAKEGGQQHPEAGSAPGDAAATALEGAGIGQSRADQTLADEEVQEPRGPWDPLRPTRVFFEKAFKNATDKSVDLTDPRFHLIVQDAGSEDMDEGALEEVVAAHRRGLYGDEGDAQDGHDGGGDDAEAGPSSNGAASSAKRRKASPKNTRNDGDFEPVLKKSRLRGNAAQRQSARVWYYKPREKLSTTHTRLQGVLARQEAKEREVAFLHTRRDEVLGPQTATDADGGDGNGDGDGKKSGGADAATMAECGVCLEAMLCPGVLPCYHSFCLDCLQKLAADAPRCPNCRLRFTADDITEILRPVEKRRPSPGAGGEDDADAVYGDFGGKISGLIRDLRSRLRQDPTHKAVVFSHWKTMLSFIQTALLENGIGAVAFAGGSTSQSHALTSIRDDAETQVILVPFRASEGAAGLTLTCCDLAYMMEPAMDGALEAQAIGRINRIGQARTTTVIRVKMKDTIESAVIEVAEQKGRQGLAKLPGAAEAQVDASAADAASDDAAGDSAMASTSAAPSTPSKQGRSSARVAELRAQSIAASLSSTVGAAKSSSESSHHLTMEDMAKILGFDIEEEKRLEAERRAAVAEHRRQELERMGFLAQPQVVDRAEAERAAEEAAFEEPSLC</sequence>
<feature type="compositionally biased region" description="Low complexity" evidence="8">
    <location>
        <begin position="11"/>
        <end position="23"/>
    </location>
</feature>
<dbReference type="GO" id="GO:0005524">
    <property type="term" value="F:ATP binding"/>
    <property type="evidence" value="ECO:0007669"/>
    <property type="project" value="InterPro"/>
</dbReference>
<feature type="region of interest" description="Disordered" evidence="8">
    <location>
        <begin position="1190"/>
        <end position="1255"/>
    </location>
</feature>
<dbReference type="Proteomes" id="UP000323386">
    <property type="component" value="Unassembled WGS sequence"/>
</dbReference>
<keyword evidence="2" id="KW-0547">Nucleotide-binding</keyword>
<dbReference type="GO" id="GO:0004386">
    <property type="term" value="F:helicase activity"/>
    <property type="evidence" value="ECO:0007669"/>
    <property type="project" value="UniProtKB-KW"/>
</dbReference>
<dbReference type="InterPro" id="IPR038718">
    <property type="entry name" value="SNF2-like_sf"/>
</dbReference>
<dbReference type="OrthoDB" id="2801544at2759"/>
<feature type="domain" description="Helicase C-terminal" evidence="10">
    <location>
        <begin position="1602"/>
        <end position="1756"/>
    </location>
</feature>
<keyword evidence="4" id="KW-0378">Hydrolase</keyword>
<feature type="region of interest" description="Disordered" evidence="8">
    <location>
        <begin position="1"/>
        <end position="64"/>
    </location>
</feature>
<dbReference type="InterPro" id="IPR018957">
    <property type="entry name" value="Znf_C3HC4_RING-type"/>
</dbReference>
<feature type="compositionally biased region" description="Basic and acidic residues" evidence="8">
    <location>
        <begin position="657"/>
        <end position="684"/>
    </location>
</feature>
<dbReference type="SUPFAM" id="SSF52540">
    <property type="entry name" value="P-loop containing nucleoside triphosphate hydrolases"/>
    <property type="match status" value="2"/>
</dbReference>
<dbReference type="PROSITE" id="PS00518">
    <property type="entry name" value="ZF_RING_1"/>
    <property type="match status" value="1"/>
</dbReference>
<evidence type="ECO:0000256" key="4">
    <source>
        <dbReference type="ARBA" id="ARBA00022801"/>
    </source>
</evidence>
<feature type="region of interest" description="Disordered" evidence="8">
    <location>
        <begin position="155"/>
        <end position="209"/>
    </location>
</feature>
<keyword evidence="6" id="KW-0067">ATP-binding</keyword>
<organism evidence="11 12">
    <name type="scientific">Pseudozyma flocculosa</name>
    <dbReference type="NCBI Taxonomy" id="84751"/>
    <lineage>
        <taxon>Eukaryota</taxon>
        <taxon>Fungi</taxon>
        <taxon>Dikarya</taxon>
        <taxon>Basidiomycota</taxon>
        <taxon>Ustilaginomycotina</taxon>
        <taxon>Ustilaginomycetes</taxon>
        <taxon>Ustilaginales</taxon>
        <taxon>Ustilaginaceae</taxon>
        <taxon>Pseudozyma</taxon>
    </lineage>
</organism>
<feature type="region of interest" description="Disordered" evidence="8">
    <location>
        <begin position="497"/>
        <end position="519"/>
    </location>
</feature>
<dbReference type="Pfam" id="PF00176">
    <property type="entry name" value="SNF2-rel_dom"/>
    <property type="match status" value="1"/>
</dbReference>
<evidence type="ECO:0000313" key="11">
    <source>
        <dbReference type="EMBL" id="SPO36174.1"/>
    </source>
</evidence>
<dbReference type="Gene3D" id="3.30.40.10">
    <property type="entry name" value="Zinc/RING finger domain, C3HC4 (zinc finger)"/>
    <property type="match status" value="1"/>
</dbReference>
<feature type="region of interest" description="Disordered" evidence="8">
    <location>
        <begin position="1761"/>
        <end position="1797"/>
    </location>
</feature>
<keyword evidence="12" id="KW-1185">Reference proteome</keyword>
<keyword evidence="5" id="KW-0862">Zinc</keyword>
<proteinExistence type="predicted"/>
<dbReference type="PROSITE" id="PS51194">
    <property type="entry name" value="HELICASE_CTER"/>
    <property type="match status" value="1"/>
</dbReference>
<dbReference type="InterPro" id="IPR001650">
    <property type="entry name" value="Helicase_C-like"/>
</dbReference>
<feature type="region of interest" description="Disordered" evidence="8">
    <location>
        <begin position="1306"/>
        <end position="1329"/>
    </location>
</feature>
<feature type="compositionally biased region" description="Low complexity" evidence="8">
    <location>
        <begin position="1402"/>
        <end position="1412"/>
    </location>
</feature>
<feature type="domain" description="RING-type" evidence="9">
    <location>
        <begin position="1524"/>
        <end position="1562"/>
    </location>
</feature>
<evidence type="ECO:0000256" key="1">
    <source>
        <dbReference type="ARBA" id="ARBA00022723"/>
    </source>
</evidence>
<evidence type="ECO:0000259" key="10">
    <source>
        <dbReference type="PROSITE" id="PS51194"/>
    </source>
</evidence>
<evidence type="ECO:0000256" key="5">
    <source>
        <dbReference type="ARBA" id="ARBA00022833"/>
    </source>
</evidence>
<dbReference type="Pfam" id="PF00271">
    <property type="entry name" value="Helicase_C"/>
    <property type="match status" value="1"/>
</dbReference>
<evidence type="ECO:0000256" key="7">
    <source>
        <dbReference type="PROSITE-ProRule" id="PRU00175"/>
    </source>
</evidence>
<dbReference type="InterPro" id="IPR014001">
    <property type="entry name" value="Helicase_ATP-bd"/>
</dbReference>
<dbReference type="InterPro" id="IPR013083">
    <property type="entry name" value="Znf_RING/FYVE/PHD"/>
</dbReference>
<dbReference type="InterPro" id="IPR001841">
    <property type="entry name" value="Znf_RING"/>
</dbReference>
<accession>A0A5C3EV34</accession>
<evidence type="ECO:0000256" key="2">
    <source>
        <dbReference type="ARBA" id="ARBA00022741"/>
    </source>
</evidence>
<dbReference type="InterPro" id="IPR052583">
    <property type="entry name" value="ATP-helicase/E3_Ub-Ligase"/>
</dbReference>
<dbReference type="InterPro" id="IPR000330">
    <property type="entry name" value="SNF2_N"/>
</dbReference>
<protein>
    <submittedName>
        <fullName evidence="11">Related to SNF2 family helicase/ATPase</fullName>
    </submittedName>
</protein>
<feature type="region of interest" description="Disordered" evidence="8">
    <location>
        <begin position="1490"/>
        <end position="1515"/>
    </location>
</feature>
<dbReference type="CDD" id="cd18793">
    <property type="entry name" value="SF2_C_SNF"/>
    <property type="match status" value="1"/>
</dbReference>
<dbReference type="InterPro" id="IPR017907">
    <property type="entry name" value="Znf_RING_CS"/>
</dbReference>
<keyword evidence="1" id="KW-0479">Metal-binding</keyword>
<dbReference type="SUPFAM" id="SSF57850">
    <property type="entry name" value="RING/U-box"/>
    <property type="match status" value="1"/>
</dbReference>
<keyword evidence="3 7" id="KW-0863">Zinc-finger</keyword>
<evidence type="ECO:0000256" key="8">
    <source>
        <dbReference type="SAM" id="MobiDB-lite"/>
    </source>
</evidence>
<keyword evidence="11" id="KW-0347">Helicase</keyword>
<dbReference type="PANTHER" id="PTHR45865:SF1">
    <property type="entry name" value="E3 UBIQUITIN-PROTEIN LIGASE SHPRH"/>
    <property type="match status" value="1"/>
</dbReference>
<evidence type="ECO:0000256" key="3">
    <source>
        <dbReference type="ARBA" id="ARBA00022771"/>
    </source>
</evidence>
<dbReference type="Gene3D" id="3.40.50.300">
    <property type="entry name" value="P-loop containing nucleotide triphosphate hydrolases"/>
    <property type="match status" value="1"/>
</dbReference>
<dbReference type="Pfam" id="PF00097">
    <property type="entry name" value="zf-C3HC4"/>
    <property type="match status" value="1"/>
</dbReference>
<feature type="compositionally biased region" description="Low complexity" evidence="8">
    <location>
        <begin position="1773"/>
        <end position="1788"/>
    </location>
</feature>
<name>A0A5C3EV34_9BASI</name>
<dbReference type="SMART" id="SM00487">
    <property type="entry name" value="DEXDc"/>
    <property type="match status" value="1"/>
</dbReference>
<evidence type="ECO:0000259" key="9">
    <source>
        <dbReference type="PROSITE" id="PS50089"/>
    </source>
</evidence>
<dbReference type="PROSITE" id="PS50089">
    <property type="entry name" value="ZF_RING_2"/>
    <property type="match status" value="1"/>
</dbReference>